<evidence type="ECO:0000313" key="1">
    <source>
        <dbReference type="EMBL" id="VVE55562.1"/>
    </source>
</evidence>
<gene>
    <name evidence="1" type="ORF">PFI31113_04989</name>
</gene>
<protein>
    <submittedName>
        <fullName evidence="1">Uncharacterized protein</fullName>
    </submittedName>
</protein>
<evidence type="ECO:0000313" key="2">
    <source>
        <dbReference type="Proteomes" id="UP000382577"/>
    </source>
</evidence>
<dbReference type="EMBL" id="CABPRW010000028">
    <property type="protein sequence ID" value="VVE55562.1"/>
    <property type="molecule type" value="Genomic_DNA"/>
</dbReference>
<name>A0A5E4Z4D5_9BURK</name>
<dbReference type="AlphaFoldDB" id="A0A5E4Z4D5"/>
<organism evidence="1 2">
    <name type="scientific">Pandoraea fibrosis</name>
    <dbReference type="NCBI Taxonomy" id="1891094"/>
    <lineage>
        <taxon>Bacteria</taxon>
        <taxon>Pseudomonadati</taxon>
        <taxon>Pseudomonadota</taxon>
        <taxon>Betaproteobacteria</taxon>
        <taxon>Burkholderiales</taxon>
        <taxon>Burkholderiaceae</taxon>
        <taxon>Pandoraea</taxon>
    </lineage>
</organism>
<proteinExistence type="predicted"/>
<reference evidence="1 2" key="1">
    <citation type="submission" date="2019-08" db="EMBL/GenBank/DDBJ databases">
        <authorList>
            <person name="Peeters C."/>
        </authorList>
    </citation>
    <scope>NUCLEOTIDE SEQUENCE [LARGE SCALE GENOMIC DNA]</scope>
    <source>
        <strain evidence="1 2">LMG 31113</strain>
    </source>
</reference>
<dbReference type="Proteomes" id="UP000382577">
    <property type="component" value="Unassembled WGS sequence"/>
</dbReference>
<accession>A0A5E4Z4D5</accession>
<sequence>MGLIGMRLMRHGRLVNFLLLGEGRSQRQSRSIAGARRMAVPTTWVVESQTSFIVGTKRVFRSSGLKLLRLKLEILKGLMLLITFSKMASG</sequence>